<dbReference type="EMBL" id="CP028901">
    <property type="protein sequence ID" value="AWB32714.1"/>
    <property type="molecule type" value="Genomic_DNA"/>
</dbReference>
<dbReference type="InterPro" id="IPR010998">
    <property type="entry name" value="Integrase_recombinase_N"/>
</dbReference>
<dbReference type="InterPro" id="IPR044068">
    <property type="entry name" value="CB"/>
</dbReference>
<dbReference type="AlphaFoldDB" id="A0A2R4XFZ7"/>
<organism evidence="8 9">
    <name type="scientific">Orrella marina</name>
    <dbReference type="NCBI Taxonomy" id="2163011"/>
    <lineage>
        <taxon>Bacteria</taxon>
        <taxon>Pseudomonadati</taxon>
        <taxon>Pseudomonadota</taxon>
        <taxon>Betaproteobacteria</taxon>
        <taxon>Burkholderiales</taxon>
        <taxon>Alcaligenaceae</taxon>
        <taxon>Orrella</taxon>
    </lineage>
</organism>
<dbReference type="Proteomes" id="UP000244571">
    <property type="component" value="Chromosome"/>
</dbReference>
<evidence type="ECO:0000259" key="6">
    <source>
        <dbReference type="PROSITE" id="PS51898"/>
    </source>
</evidence>
<dbReference type="Gene3D" id="1.10.150.130">
    <property type="match status" value="1"/>
</dbReference>
<dbReference type="GO" id="GO:0007059">
    <property type="term" value="P:chromosome segregation"/>
    <property type="evidence" value="ECO:0007669"/>
    <property type="project" value="UniProtKB-KW"/>
</dbReference>
<protein>
    <submittedName>
        <fullName evidence="8">Integrase</fullName>
    </submittedName>
</protein>
<dbReference type="Gene3D" id="1.10.443.10">
    <property type="entry name" value="Intergrase catalytic core"/>
    <property type="match status" value="1"/>
</dbReference>
<keyword evidence="3 5" id="KW-0238">DNA-binding</keyword>
<sequence>MFETLLLSADALRRHQEGPLAQERDRYIKHCADSGATYWSLRTKCNELLWAAKLIGSNGTKVFDSEALDDLTDRRVSHHNSSTTRARFINVTRPWLRFLGWWTEPVKTYSFQDQLDQYCLWMRNERGFSQTTIAGWRSRVRDFLIWCDTHGLGLGKLVPSDIDNYFMDEDAHHWGRITVANIATILRIFLRYGASQGWCKPLLAETIRSPRIYGQETLPYAPGWDDVQRVLAATQSDRVNDVRDRAILMLLSIYGMRATEVATLRLDQVDWRRRVIRVFRLKRRQPQEYPLVESVAQALAHYVDHVRSDRSFPEVFLSVHSPLRPMTRAAIYKIVNKKFTALGIEAAHRGPHALRHACATRLINQGSTLKEIGDHLGHQTMLATRTYAKVDMVALRQVGNFDLGDLP</sequence>
<dbReference type="RefSeq" id="WP_108620155.1">
    <property type="nucleotide sequence ID" value="NZ_CP028901.1"/>
</dbReference>
<dbReference type="GO" id="GO:0015074">
    <property type="term" value="P:DNA integration"/>
    <property type="evidence" value="ECO:0007669"/>
    <property type="project" value="UniProtKB-KW"/>
</dbReference>
<evidence type="ECO:0000256" key="5">
    <source>
        <dbReference type="PROSITE-ProRule" id="PRU01248"/>
    </source>
</evidence>
<keyword evidence="9" id="KW-1185">Reference proteome</keyword>
<dbReference type="PANTHER" id="PTHR30349:SF81">
    <property type="entry name" value="TYROSINE RECOMBINASE XERC"/>
    <property type="match status" value="1"/>
</dbReference>
<dbReference type="GO" id="GO:0006310">
    <property type="term" value="P:DNA recombination"/>
    <property type="evidence" value="ECO:0007669"/>
    <property type="project" value="UniProtKB-KW"/>
</dbReference>
<feature type="domain" description="Tyr recombinase" evidence="6">
    <location>
        <begin position="217"/>
        <end position="400"/>
    </location>
</feature>
<reference evidence="8 9" key="1">
    <citation type="submission" date="2018-04" db="EMBL/GenBank/DDBJ databases">
        <title>Bordetella sp. HZ20 isolated from seawater.</title>
        <authorList>
            <person name="Sun C."/>
        </authorList>
    </citation>
    <scope>NUCLEOTIDE SEQUENCE [LARGE SCALE GENOMIC DNA]</scope>
    <source>
        <strain evidence="8 9">HZ20</strain>
    </source>
</reference>
<dbReference type="InterPro" id="IPR002104">
    <property type="entry name" value="Integrase_catalytic"/>
</dbReference>
<evidence type="ECO:0000256" key="1">
    <source>
        <dbReference type="ARBA" id="ARBA00022829"/>
    </source>
</evidence>
<dbReference type="PANTHER" id="PTHR30349">
    <property type="entry name" value="PHAGE INTEGRASE-RELATED"/>
    <property type="match status" value="1"/>
</dbReference>
<dbReference type="Pfam" id="PF00589">
    <property type="entry name" value="Phage_integrase"/>
    <property type="match status" value="1"/>
</dbReference>
<evidence type="ECO:0000259" key="7">
    <source>
        <dbReference type="PROSITE" id="PS51900"/>
    </source>
</evidence>
<dbReference type="InterPro" id="IPR050090">
    <property type="entry name" value="Tyrosine_recombinase_XerCD"/>
</dbReference>
<evidence type="ECO:0000256" key="3">
    <source>
        <dbReference type="ARBA" id="ARBA00023125"/>
    </source>
</evidence>
<evidence type="ECO:0000313" key="8">
    <source>
        <dbReference type="EMBL" id="AWB32714.1"/>
    </source>
</evidence>
<keyword evidence="2" id="KW-0229">DNA integration</keyword>
<keyword evidence="4" id="KW-0233">DNA recombination</keyword>
<dbReference type="PROSITE" id="PS51900">
    <property type="entry name" value="CB"/>
    <property type="match status" value="1"/>
</dbReference>
<proteinExistence type="predicted"/>
<dbReference type="InterPro" id="IPR013762">
    <property type="entry name" value="Integrase-like_cat_sf"/>
</dbReference>
<evidence type="ECO:0000256" key="2">
    <source>
        <dbReference type="ARBA" id="ARBA00022908"/>
    </source>
</evidence>
<evidence type="ECO:0000256" key="4">
    <source>
        <dbReference type="ARBA" id="ARBA00023172"/>
    </source>
</evidence>
<dbReference type="SUPFAM" id="SSF56349">
    <property type="entry name" value="DNA breaking-rejoining enzymes"/>
    <property type="match status" value="1"/>
</dbReference>
<dbReference type="InterPro" id="IPR011010">
    <property type="entry name" value="DNA_brk_join_enz"/>
</dbReference>
<name>A0A2R4XFZ7_9BURK</name>
<dbReference type="KEGG" id="boz:DBV39_02165"/>
<accession>A0A2R4XFZ7</accession>
<dbReference type="OrthoDB" id="8912821at2"/>
<gene>
    <name evidence="8" type="ORF">DBV39_02165</name>
</gene>
<dbReference type="GO" id="GO:0003677">
    <property type="term" value="F:DNA binding"/>
    <property type="evidence" value="ECO:0007669"/>
    <property type="project" value="UniProtKB-UniRule"/>
</dbReference>
<dbReference type="PROSITE" id="PS51898">
    <property type="entry name" value="TYR_RECOMBINASE"/>
    <property type="match status" value="1"/>
</dbReference>
<evidence type="ECO:0000313" key="9">
    <source>
        <dbReference type="Proteomes" id="UP000244571"/>
    </source>
</evidence>
<feature type="domain" description="Core-binding (CB)" evidence="7">
    <location>
        <begin position="109"/>
        <end position="194"/>
    </location>
</feature>
<keyword evidence="1" id="KW-0159">Chromosome partition</keyword>